<gene>
    <name evidence="4" type="ORF">HS088_TW21G01132</name>
</gene>
<evidence type="ECO:0000313" key="4">
    <source>
        <dbReference type="EMBL" id="KAF5728975.1"/>
    </source>
</evidence>
<dbReference type="PANTHER" id="PTHR36766">
    <property type="entry name" value="PLANT BROAD-SPECTRUM MILDEW RESISTANCE PROTEIN RPW8"/>
    <property type="match status" value="1"/>
</dbReference>
<reference evidence="4 5" key="1">
    <citation type="journal article" date="2020" name="Nat. Commun.">
        <title>Genome of Tripterygium wilfordii and identification of cytochrome P450 involved in triptolide biosynthesis.</title>
        <authorList>
            <person name="Tu L."/>
            <person name="Su P."/>
            <person name="Zhang Z."/>
            <person name="Gao L."/>
            <person name="Wang J."/>
            <person name="Hu T."/>
            <person name="Zhou J."/>
            <person name="Zhang Y."/>
            <person name="Zhao Y."/>
            <person name="Liu Y."/>
            <person name="Song Y."/>
            <person name="Tong Y."/>
            <person name="Lu Y."/>
            <person name="Yang J."/>
            <person name="Xu C."/>
            <person name="Jia M."/>
            <person name="Peters R.J."/>
            <person name="Huang L."/>
            <person name="Gao W."/>
        </authorList>
    </citation>
    <scope>NUCLEOTIDE SEQUENCE [LARGE SCALE GENOMIC DNA]</scope>
    <source>
        <strain evidence="5">cv. XIE 37</strain>
        <tissue evidence="4">Leaf</tissue>
    </source>
</reference>
<evidence type="ECO:0000256" key="2">
    <source>
        <dbReference type="SAM" id="MobiDB-lite"/>
    </source>
</evidence>
<dbReference type="InParanoid" id="A0A7J7C4W6"/>
<dbReference type="InterPro" id="IPR042197">
    <property type="entry name" value="Apaf_helical"/>
</dbReference>
<dbReference type="EMBL" id="JAAARO010000021">
    <property type="protein sequence ID" value="KAF5728975.1"/>
    <property type="molecule type" value="Genomic_DNA"/>
</dbReference>
<accession>A0A7J7C4W6</accession>
<dbReference type="FunCoup" id="A0A7J7C4W6">
    <property type="interactions" value="585"/>
</dbReference>
<dbReference type="Gene3D" id="3.40.50.300">
    <property type="entry name" value="P-loop containing nucleotide triphosphate hydrolases"/>
    <property type="match status" value="1"/>
</dbReference>
<name>A0A7J7C4W6_TRIWF</name>
<feature type="compositionally biased region" description="Polar residues" evidence="2">
    <location>
        <begin position="111"/>
        <end position="123"/>
    </location>
</feature>
<comment type="caution">
    <text evidence="4">The sequence shown here is derived from an EMBL/GenBank/DDBJ whole genome shotgun (WGS) entry which is preliminary data.</text>
</comment>
<dbReference type="SUPFAM" id="SSF52540">
    <property type="entry name" value="P-loop containing nucleoside triphosphate hydrolases"/>
    <property type="match status" value="1"/>
</dbReference>
<dbReference type="PANTHER" id="PTHR36766:SF41">
    <property type="entry name" value="AAA+ ATPASE DOMAIN-CONTAINING PROTEIN"/>
    <property type="match status" value="1"/>
</dbReference>
<protein>
    <recommendedName>
        <fullName evidence="3">NB-ARC domain-containing protein</fullName>
    </recommendedName>
</protein>
<dbReference type="GO" id="GO:0043531">
    <property type="term" value="F:ADP binding"/>
    <property type="evidence" value="ECO:0007669"/>
    <property type="project" value="InterPro"/>
</dbReference>
<keyword evidence="5" id="KW-1185">Reference proteome</keyword>
<evidence type="ECO:0000259" key="3">
    <source>
        <dbReference type="Pfam" id="PF00931"/>
    </source>
</evidence>
<dbReference type="Gene3D" id="1.10.8.430">
    <property type="entry name" value="Helical domain of apoptotic protease-activating factors"/>
    <property type="match status" value="1"/>
</dbReference>
<evidence type="ECO:0000256" key="1">
    <source>
        <dbReference type="ARBA" id="ARBA00022821"/>
    </source>
</evidence>
<feature type="domain" description="NB-ARC" evidence="3">
    <location>
        <begin position="159"/>
        <end position="336"/>
    </location>
</feature>
<dbReference type="Pfam" id="PF00931">
    <property type="entry name" value="NB-ARC"/>
    <property type="match status" value="1"/>
</dbReference>
<evidence type="ECO:0000313" key="5">
    <source>
        <dbReference type="Proteomes" id="UP000593562"/>
    </source>
</evidence>
<organism evidence="4 5">
    <name type="scientific">Tripterygium wilfordii</name>
    <name type="common">Thunder God vine</name>
    <dbReference type="NCBI Taxonomy" id="458696"/>
    <lineage>
        <taxon>Eukaryota</taxon>
        <taxon>Viridiplantae</taxon>
        <taxon>Streptophyta</taxon>
        <taxon>Embryophyta</taxon>
        <taxon>Tracheophyta</taxon>
        <taxon>Spermatophyta</taxon>
        <taxon>Magnoliopsida</taxon>
        <taxon>eudicotyledons</taxon>
        <taxon>Gunneridae</taxon>
        <taxon>Pentapetalae</taxon>
        <taxon>rosids</taxon>
        <taxon>fabids</taxon>
        <taxon>Celastrales</taxon>
        <taxon>Celastraceae</taxon>
        <taxon>Tripterygium</taxon>
    </lineage>
</organism>
<dbReference type="PRINTS" id="PR00364">
    <property type="entry name" value="DISEASERSIST"/>
</dbReference>
<keyword evidence="1" id="KW-0611">Plant defense</keyword>
<feature type="region of interest" description="Disordered" evidence="2">
    <location>
        <begin position="97"/>
        <end position="123"/>
    </location>
</feature>
<dbReference type="InterPro" id="IPR002182">
    <property type="entry name" value="NB-ARC"/>
</dbReference>
<dbReference type="Proteomes" id="UP000593562">
    <property type="component" value="Unassembled WGS sequence"/>
</dbReference>
<dbReference type="InterPro" id="IPR027417">
    <property type="entry name" value="P-loop_NTPase"/>
</dbReference>
<dbReference type="AlphaFoldDB" id="A0A7J7C4W6"/>
<proteinExistence type="predicted"/>
<sequence length="390" mass="43735">MAQEIEEYLLKKLSTGLETSKIRCCNKLFQELTKLLKKKLESPSSSMSILREKLYYLNNLLTECQTLSRKRSLYTPDELYALYNIRRNLKKIKDELSLKPPNEAPNGSPIPDQNNDTSISNQGQVSRSSSLLVHASSKIYGFEDELISIGTLLRERGNNEAFKAVGVVGMSGVGKSTLCRELMNREDVKSQFLPRIWVSLSKKENEAGDTKTALVKRMLDSLGVEEDIIQSIFNEHAVAGLLCALYQQLRGKRYLIVFDDAMDTDLWYSQLNSSLTREGKWDARLGYGLPKGRGAAVIVTSRKEGVVKMMVGEENLHRLQPRSDPESCWSIFIDSVRSDGLIFNPSNVEDLKKEIVNKCGGLPLAAKMMGQIMNEQLQEKANGSVINQGT</sequence>
<dbReference type="GO" id="GO:0006952">
    <property type="term" value="P:defense response"/>
    <property type="evidence" value="ECO:0007669"/>
    <property type="project" value="UniProtKB-KW"/>
</dbReference>